<proteinExistence type="predicted"/>
<organism evidence="1 2">
    <name type="scientific">Spirosoma utsteinense</name>
    <dbReference type="NCBI Taxonomy" id="2585773"/>
    <lineage>
        <taxon>Bacteria</taxon>
        <taxon>Pseudomonadati</taxon>
        <taxon>Bacteroidota</taxon>
        <taxon>Cytophagia</taxon>
        <taxon>Cytophagales</taxon>
        <taxon>Cytophagaceae</taxon>
        <taxon>Spirosoma</taxon>
    </lineage>
</organism>
<evidence type="ECO:0000313" key="2">
    <source>
        <dbReference type="Proteomes" id="UP000700732"/>
    </source>
</evidence>
<evidence type="ECO:0000313" key="1">
    <source>
        <dbReference type="EMBL" id="MBC3794578.1"/>
    </source>
</evidence>
<reference evidence="1 2" key="1">
    <citation type="submission" date="2019-06" db="EMBL/GenBank/DDBJ databases">
        <title>Spirosoma utsteinense sp. nov. isolated from Antarctic ice-free soils.</title>
        <authorList>
            <person name="Tahon G."/>
        </authorList>
    </citation>
    <scope>NUCLEOTIDE SEQUENCE [LARGE SCALE GENOMIC DNA]</scope>
    <source>
        <strain evidence="1 2">LMG 31447</strain>
    </source>
</reference>
<accession>A0ABR6WEG2</accession>
<dbReference type="Proteomes" id="UP000700732">
    <property type="component" value="Unassembled WGS sequence"/>
</dbReference>
<dbReference type="EMBL" id="VFIA01000050">
    <property type="protein sequence ID" value="MBC3794578.1"/>
    <property type="molecule type" value="Genomic_DNA"/>
</dbReference>
<sequence length="68" mass="7664">MPWSMIASVEFNIIHVKFGLLSLIAKCGAPNPVLYDIQLVSSLEGNEELPIVILQINSKFIYREAYLL</sequence>
<keyword evidence="2" id="KW-1185">Reference proteome</keyword>
<name>A0ABR6WEG2_9BACT</name>
<gene>
    <name evidence="1" type="ORF">FH603_5107</name>
</gene>
<comment type="caution">
    <text evidence="1">The sequence shown here is derived from an EMBL/GenBank/DDBJ whole genome shotgun (WGS) entry which is preliminary data.</text>
</comment>
<protein>
    <submittedName>
        <fullName evidence="1">Uncharacterized protein</fullName>
    </submittedName>
</protein>